<dbReference type="Proteomes" id="UP000187609">
    <property type="component" value="Unassembled WGS sequence"/>
</dbReference>
<keyword evidence="2" id="KW-1185">Reference proteome</keyword>
<evidence type="ECO:0000313" key="1">
    <source>
        <dbReference type="EMBL" id="OIT07942.1"/>
    </source>
</evidence>
<accession>A0A1J6ISW8</accession>
<dbReference type="EMBL" id="MJEQ01037183">
    <property type="protein sequence ID" value="OIT07942.1"/>
    <property type="molecule type" value="Genomic_DNA"/>
</dbReference>
<name>A0A1J6ISW8_NICAT</name>
<gene>
    <name evidence="1" type="ORF">A4A49_00795</name>
</gene>
<proteinExistence type="predicted"/>
<dbReference type="Gramene" id="OIT07942">
    <property type="protein sequence ID" value="OIT07942"/>
    <property type="gene ID" value="A4A49_00795"/>
</dbReference>
<protein>
    <submittedName>
        <fullName evidence="1">Uncharacterized protein</fullName>
    </submittedName>
</protein>
<dbReference type="AlphaFoldDB" id="A0A1J6ISW8"/>
<organism evidence="1 2">
    <name type="scientific">Nicotiana attenuata</name>
    <name type="common">Coyote tobacco</name>
    <dbReference type="NCBI Taxonomy" id="49451"/>
    <lineage>
        <taxon>Eukaryota</taxon>
        <taxon>Viridiplantae</taxon>
        <taxon>Streptophyta</taxon>
        <taxon>Embryophyta</taxon>
        <taxon>Tracheophyta</taxon>
        <taxon>Spermatophyta</taxon>
        <taxon>Magnoliopsida</taxon>
        <taxon>eudicotyledons</taxon>
        <taxon>Gunneridae</taxon>
        <taxon>Pentapetalae</taxon>
        <taxon>asterids</taxon>
        <taxon>lamiids</taxon>
        <taxon>Solanales</taxon>
        <taxon>Solanaceae</taxon>
        <taxon>Nicotianoideae</taxon>
        <taxon>Nicotianeae</taxon>
        <taxon>Nicotiana</taxon>
    </lineage>
</organism>
<evidence type="ECO:0000313" key="2">
    <source>
        <dbReference type="Proteomes" id="UP000187609"/>
    </source>
</evidence>
<comment type="caution">
    <text evidence="1">The sequence shown here is derived from an EMBL/GenBank/DDBJ whole genome shotgun (WGS) entry which is preliminary data.</text>
</comment>
<sequence length="121" mass="13475">MNFMLTCKDFVFVQDKYFVNNQENTALFSSGNSGAYNIALFTSKGGPNSMNNFRTRKNTLYCDYCNFKGQTRETCYKLNGYPPHFKSKKEYNSAGNFAKDSQIVHTGSTVKASNLGPTGGS</sequence>
<reference evidence="1" key="1">
    <citation type="submission" date="2016-11" db="EMBL/GenBank/DDBJ databases">
        <title>The genome of Nicotiana attenuata.</title>
        <authorList>
            <person name="Xu S."/>
            <person name="Brockmoeller T."/>
            <person name="Gaquerel E."/>
            <person name="Navarro A."/>
            <person name="Kuhl H."/>
            <person name="Gase K."/>
            <person name="Ling Z."/>
            <person name="Zhou W."/>
            <person name="Kreitzer C."/>
            <person name="Stanke M."/>
            <person name="Tang H."/>
            <person name="Lyons E."/>
            <person name="Pandey P."/>
            <person name="Pandey S.P."/>
            <person name="Timmermann B."/>
            <person name="Baldwin I.T."/>
        </authorList>
    </citation>
    <scope>NUCLEOTIDE SEQUENCE [LARGE SCALE GENOMIC DNA]</scope>
    <source>
        <strain evidence="1">UT</strain>
    </source>
</reference>